<evidence type="ECO:0000313" key="1">
    <source>
        <dbReference type="EMBL" id="MDK4883607.1"/>
    </source>
</evidence>
<reference evidence="2" key="3">
    <citation type="submission" date="2024-01" db="EMBL/GenBank/DDBJ databases">
        <authorList>
            <person name="Macesic N."/>
        </authorList>
    </citation>
    <scope>NUCLEOTIDE SEQUENCE</scope>
    <source>
        <strain evidence="2">CPO519</strain>
    </source>
</reference>
<gene>
    <name evidence="2" type="ORF">P9867_021650</name>
    <name evidence="1" type="ORF">P9867_18680</name>
</gene>
<dbReference type="NCBIfam" id="TIGR01560">
    <property type="entry name" value="put_DNA_pack"/>
    <property type="match status" value="1"/>
</dbReference>
<accession>A0AA90HY05</accession>
<dbReference type="Pfam" id="PF05135">
    <property type="entry name" value="Phage_connect_1"/>
    <property type="match status" value="1"/>
</dbReference>
<proteinExistence type="predicted"/>
<dbReference type="Gene3D" id="1.10.3230.30">
    <property type="entry name" value="Phage gp6-like head-tail connector protein"/>
    <property type="match status" value="1"/>
</dbReference>
<evidence type="ECO:0000313" key="2">
    <source>
        <dbReference type="EMBL" id="MEC5498936.1"/>
    </source>
</evidence>
<reference evidence="1" key="2">
    <citation type="submission" date="2023-01" db="EMBL/GenBank/DDBJ databases">
        <title>Genomic dissection of endemic carbapenem resistance: metallo-beta-lactamase gene dissemination through clonal, plasmid and integron transfer pathways.</title>
        <authorList>
            <person name="Macesic N."/>
        </authorList>
    </citation>
    <scope>NUCLEOTIDE SEQUENCE</scope>
    <source>
        <strain evidence="1">CPO519</strain>
    </source>
</reference>
<comment type="caution">
    <text evidence="1">The sequence shown here is derived from an EMBL/GenBank/DDBJ whole genome shotgun (WGS) entry which is preliminary data.</text>
</comment>
<organism evidence="1">
    <name type="scientific">Acinetobacter baumannii</name>
    <dbReference type="NCBI Taxonomy" id="470"/>
    <lineage>
        <taxon>Bacteria</taxon>
        <taxon>Pseudomonadati</taxon>
        <taxon>Pseudomonadota</taxon>
        <taxon>Gammaproteobacteria</taxon>
        <taxon>Moraxellales</taxon>
        <taxon>Moraxellaceae</taxon>
        <taxon>Acinetobacter</taxon>
        <taxon>Acinetobacter calcoaceticus/baumannii complex</taxon>
    </lineage>
</organism>
<sequence length="95" mass="10904">MNLVTLEEMKQHLRILHEFDDATIQIYLDSAEQHIKNFLGNDWIKTTEAPAPIKSAILLLGADLYQNRTMQADQALNNNRAFDLLLGPYITKQVH</sequence>
<dbReference type="EMBL" id="JARTMM020000005">
    <property type="protein sequence ID" value="MEC5498936.1"/>
    <property type="molecule type" value="Genomic_DNA"/>
</dbReference>
<reference evidence="2 3" key="1">
    <citation type="journal article" date="2023" name="Nat. Commun.">
        <title>Genomic dissection of endemic carbapenem resistance reveals metallo-beta-lactamase dissemination through clonal, plasmid and integron transfer.</title>
        <authorList>
            <person name="Macesic N."/>
            <person name="Hawkey J."/>
            <person name="Vezina B."/>
            <person name="Wisniewski J.A."/>
            <person name="Cottingham H."/>
            <person name="Blakeway L.V."/>
            <person name="Harshegyi T."/>
            <person name="Pragastis K."/>
            <person name="Badoordeen G.Z."/>
            <person name="Dennison A."/>
            <person name="Spelman D.W."/>
            <person name="Jenney A.W.J."/>
            <person name="Peleg A.Y."/>
        </authorList>
    </citation>
    <scope>NUCLEOTIDE SEQUENCE [LARGE SCALE GENOMIC DNA]</scope>
    <source>
        <strain evidence="2 3">CPO519</strain>
    </source>
</reference>
<dbReference type="InterPro" id="IPR021146">
    <property type="entry name" value="Phage_gp6-like_head-tail"/>
</dbReference>
<dbReference type="CDD" id="cd08054">
    <property type="entry name" value="gp6"/>
    <property type="match status" value="1"/>
</dbReference>
<name>A0AA90HY05_ACIBA</name>
<dbReference type="InterPro" id="IPR006450">
    <property type="entry name" value="Phage_HK97_gp6-like"/>
</dbReference>
<evidence type="ECO:0000313" key="3">
    <source>
        <dbReference type="Proteomes" id="UP001174156"/>
    </source>
</evidence>
<dbReference type="AlphaFoldDB" id="A0AA90HY05"/>
<dbReference type="Proteomes" id="UP001174156">
    <property type="component" value="Unassembled WGS sequence"/>
</dbReference>
<dbReference type="EMBL" id="JARTMM010000113">
    <property type="protein sequence ID" value="MDK4883607.1"/>
    <property type="molecule type" value="Genomic_DNA"/>
</dbReference>
<protein>
    <submittedName>
        <fullName evidence="1">Head-tail connector protein</fullName>
    </submittedName>
</protein>